<evidence type="ECO:0000256" key="1">
    <source>
        <dbReference type="SAM" id="MobiDB-lite"/>
    </source>
</evidence>
<protein>
    <submittedName>
        <fullName evidence="3">Uncharacterized protein</fullName>
    </submittedName>
</protein>
<proteinExistence type="predicted"/>
<feature type="signal peptide" evidence="2">
    <location>
        <begin position="1"/>
        <end position="21"/>
    </location>
</feature>
<reference evidence="3" key="2">
    <citation type="journal article" date="2015" name="Data Brief">
        <title>Shoot transcriptome of the giant reed, Arundo donax.</title>
        <authorList>
            <person name="Barrero R.A."/>
            <person name="Guerrero F.D."/>
            <person name="Moolhuijzen P."/>
            <person name="Goolsby J.A."/>
            <person name="Tidwell J."/>
            <person name="Bellgard S.E."/>
            <person name="Bellgard M.I."/>
        </authorList>
    </citation>
    <scope>NUCLEOTIDE SEQUENCE</scope>
    <source>
        <tissue evidence="3">Shoot tissue taken approximately 20 cm above the soil surface</tissue>
    </source>
</reference>
<feature type="region of interest" description="Disordered" evidence="1">
    <location>
        <begin position="79"/>
        <end position="147"/>
    </location>
</feature>
<dbReference type="EMBL" id="GBRH01211544">
    <property type="protein sequence ID" value="JAD86351.1"/>
    <property type="molecule type" value="Transcribed_RNA"/>
</dbReference>
<accession>A0A0A9DES6</accession>
<feature type="chain" id="PRO_5002061280" evidence="2">
    <location>
        <begin position="22"/>
        <end position="147"/>
    </location>
</feature>
<sequence length="147" mass="15791">MAQVFWIRSFVSNAGWWPVSASGLFHITPGIPTPPASQSRTNAVSSHLIPALMALARTCRCLRPPVRSCPDVAALKAATLAPPPSRPPLHARTQPTSGAVPESCRRAPPLAGGAAVMHRHWLEEGKKRAREVGKDGGERDDQLESHL</sequence>
<keyword evidence="2" id="KW-0732">Signal</keyword>
<evidence type="ECO:0000256" key="2">
    <source>
        <dbReference type="SAM" id="SignalP"/>
    </source>
</evidence>
<feature type="compositionally biased region" description="Basic and acidic residues" evidence="1">
    <location>
        <begin position="120"/>
        <end position="147"/>
    </location>
</feature>
<reference evidence="3" key="1">
    <citation type="submission" date="2014-09" db="EMBL/GenBank/DDBJ databases">
        <authorList>
            <person name="Magalhaes I.L.F."/>
            <person name="Oliveira U."/>
            <person name="Santos F.R."/>
            <person name="Vidigal T.H.D.A."/>
            <person name="Brescovit A.D."/>
            <person name="Santos A.J."/>
        </authorList>
    </citation>
    <scope>NUCLEOTIDE SEQUENCE</scope>
    <source>
        <tissue evidence="3">Shoot tissue taken approximately 20 cm above the soil surface</tissue>
    </source>
</reference>
<organism evidence="3">
    <name type="scientific">Arundo donax</name>
    <name type="common">Giant reed</name>
    <name type="synonym">Donax arundinaceus</name>
    <dbReference type="NCBI Taxonomy" id="35708"/>
    <lineage>
        <taxon>Eukaryota</taxon>
        <taxon>Viridiplantae</taxon>
        <taxon>Streptophyta</taxon>
        <taxon>Embryophyta</taxon>
        <taxon>Tracheophyta</taxon>
        <taxon>Spermatophyta</taxon>
        <taxon>Magnoliopsida</taxon>
        <taxon>Liliopsida</taxon>
        <taxon>Poales</taxon>
        <taxon>Poaceae</taxon>
        <taxon>PACMAD clade</taxon>
        <taxon>Arundinoideae</taxon>
        <taxon>Arundineae</taxon>
        <taxon>Arundo</taxon>
    </lineage>
</organism>
<evidence type="ECO:0000313" key="3">
    <source>
        <dbReference type="EMBL" id="JAD86351.1"/>
    </source>
</evidence>
<dbReference type="AlphaFoldDB" id="A0A0A9DES6"/>
<name>A0A0A9DES6_ARUDO</name>